<dbReference type="AlphaFoldDB" id="A0A0C4EEZ0"/>
<feature type="chain" id="PRO_5009386016" evidence="1">
    <location>
        <begin position="18"/>
        <end position="210"/>
    </location>
</feature>
<reference evidence="2" key="2">
    <citation type="submission" date="2010-05" db="EMBL/GenBank/DDBJ databases">
        <title>The Genome Sequence of Magnaporthe poae strain ATCC 64411.</title>
        <authorList>
            <consortium name="The Broad Institute Genome Sequencing Platform"/>
            <consortium name="Broad Institute Genome Sequencing Center for Infectious Disease"/>
            <person name="Ma L.-J."/>
            <person name="Dead R."/>
            <person name="Young S."/>
            <person name="Zeng Q."/>
            <person name="Koehrsen M."/>
            <person name="Alvarado L."/>
            <person name="Berlin A."/>
            <person name="Chapman S.B."/>
            <person name="Chen Z."/>
            <person name="Freedman E."/>
            <person name="Gellesch M."/>
            <person name="Goldberg J."/>
            <person name="Griggs A."/>
            <person name="Gujja S."/>
            <person name="Heilman E.R."/>
            <person name="Heiman D."/>
            <person name="Hepburn T."/>
            <person name="Howarth C."/>
            <person name="Jen D."/>
            <person name="Larson L."/>
            <person name="Mehta T."/>
            <person name="Neiman D."/>
            <person name="Pearson M."/>
            <person name="Roberts A."/>
            <person name="Saif S."/>
            <person name="Shea T."/>
            <person name="Shenoy N."/>
            <person name="Sisk P."/>
            <person name="Stolte C."/>
            <person name="Sykes S."/>
            <person name="Walk T."/>
            <person name="White J."/>
            <person name="Yandava C."/>
            <person name="Haas B."/>
            <person name="Nusbaum C."/>
            <person name="Birren B."/>
        </authorList>
    </citation>
    <scope>NUCLEOTIDE SEQUENCE</scope>
    <source>
        <strain evidence="2">ATCC 64411</strain>
    </source>
</reference>
<gene>
    <name evidence="2" type="ORF">MAPG_11322</name>
</gene>
<reference evidence="3" key="4">
    <citation type="journal article" date="2015" name="G3 (Bethesda)">
        <title>Genome sequences of three phytopathogenic species of the Magnaporthaceae family of fungi.</title>
        <authorList>
            <person name="Okagaki L.H."/>
            <person name="Nunes C.C."/>
            <person name="Sailsbery J."/>
            <person name="Clay B."/>
            <person name="Brown D."/>
            <person name="John T."/>
            <person name="Oh Y."/>
            <person name="Young N."/>
            <person name="Fitzgerald M."/>
            <person name="Haas B.J."/>
            <person name="Zeng Q."/>
            <person name="Young S."/>
            <person name="Adiconis X."/>
            <person name="Fan L."/>
            <person name="Levin J.Z."/>
            <person name="Mitchell T.K."/>
            <person name="Okubara P.A."/>
            <person name="Farman M.L."/>
            <person name="Kohn L.M."/>
            <person name="Birren B."/>
            <person name="Ma L.-J."/>
            <person name="Dean R.A."/>
        </authorList>
    </citation>
    <scope>NUCLEOTIDE SEQUENCE</scope>
    <source>
        <strain evidence="3">ATCC 64411 / 73-15</strain>
    </source>
</reference>
<dbReference type="EMBL" id="ADBL01002787">
    <property type="status" value="NOT_ANNOTATED_CDS"/>
    <property type="molecule type" value="Genomic_DNA"/>
</dbReference>
<evidence type="ECO:0000313" key="4">
    <source>
        <dbReference type="Proteomes" id="UP000011715"/>
    </source>
</evidence>
<dbReference type="EMBL" id="GL876980">
    <property type="protein sequence ID" value="KLU92376.1"/>
    <property type="molecule type" value="Genomic_DNA"/>
</dbReference>
<evidence type="ECO:0000313" key="2">
    <source>
        <dbReference type="EMBL" id="KLU92376.1"/>
    </source>
</evidence>
<reference evidence="3" key="5">
    <citation type="submission" date="2015-06" db="UniProtKB">
        <authorList>
            <consortium name="EnsemblFungi"/>
        </authorList>
    </citation>
    <scope>IDENTIFICATION</scope>
    <source>
        <strain evidence="3">ATCC 64411</strain>
    </source>
</reference>
<feature type="signal peptide" evidence="1">
    <location>
        <begin position="1"/>
        <end position="17"/>
    </location>
</feature>
<reference evidence="4" key="1">
    <citation type="submission" date="2010-05" db="EMBL/GenBank/DDBJ databases">
        <title>The genome sequence of Magnaporthe poae strain ATCC 64411.</title>
        <authorList>
            <person name="Ma L.-J."/>
            <person name="Dead R."/>
            <person name="Young S."/>
            <person name="Zeng Q."/>
            <person name="Koehrsen M."/>
            <person name="Alvarado L."/>
            <person name="Berlin A."/>
            <person name="Chapman S.B."/>
            <person name="Chen Z."/>
            <person name="Freedman E."/>
            <person name="Gellesch M."/>
            <person name="Goldberg J."/>
            <person name="Griggs A."/>
            <person name="Gujja S."/>
            <person name="Heilman E.R."/>
            <person name="Heiman D."/>
            <person name="Hepburn T."/>
            <person name="Howarth C."/>
            <person name="Jen D."/>
            <person name="Larson L."/>
            <person name="Mehta T."/>
            <person name="Neiman D."/>
            <person name="Pearson M."/>
            <person name="Roberts A."/>
            <person name="Saif S."/>
            <person name="Shea T."/>
            <person name="Shenoy N."/>
            <person name="Sisk P."/>
            <person name="Stolte C."/>
            <person name="Sykes S."/>
            <person name="Walk T."/>
            <person name="White J."/>
            <person name="Yandava C."/>
            <person name="Haas B."/>
            <person name="Nusbaum C."/>
            <person name="Birren B."/>
        </authorList>
    </citation>
    <scope>NUCLEOTIDE SEQUENCE [LARGE SCALE GENOMIC DNA]</scope>
    <source>
        <strain evidence="4">ATCC 64411 / 73-15</strain>
    </source>
</reference>
<protein>
    <submittedName>
        <fullName evidence="2 3">Uncharacterized protein</fullName>
    </submittedName>
</protein>
<accession>A0A0C4EEZ0</accession>
<organism evidence="3 4">
    <name type="scientific">Magnaporthiopsis poae (strain ATCC 64411 / 73-15)</name>
    <name type="common">Kentucky bluegrass fungus</name>
    <name type="synonym">Magnaporthe poae</name>
    <dbReference type="NCBI Taxonomy" id="644358"/>
    <lineage>
        <taxon>Eukaryota</taxon>
        <taxon>Fungi</taxon>
        <taxon>Dikarya</taxon>
        <taxon>Ascomycota</taxon>
        <taxon>Pezizomycotina</taxon>
        <taxon>Sordariomycetes</taxon>
        <taxon>Sordariomycetidae</taxon>
        <taxon>Magnaporthales</taxon>
        <taxon>Magnaporthaceae</taxon>
        <taxon>Magnaporthiopsis</taxon>
    </lineage>
</organism>
<evidence type="ECO:0000256" key="1">
    <source>
        <dbReference type="SAM" id="SignalP"/>
    </source>
</evidence>
<keyword evidence="1" id="KW-0732">Signal</keyword>
<dbReference type="eggNOG" id="ENOG502RND8">
    <property type="taxonomic scope" value="Eukaryota"/>
</dbReference>
<dbReference type="Proteomes" id="UP000011715">
    <property type="component" value="Unassembled WGS sequence"/>
</dbReference>
<evidence type="ECO:0000313" key="3">
    <source>
        <dbReference type="EnsemblFungi" id="MAPG_11322T0"/>
    </source>
</evidence>
<proteinExistence type="predicted"/>
<name>A0A0C4EEZ0_MAGP6</name>
<keyword evidence="4" id="KW-1185">Reference proteome</keyword>
<dbReference type="VEuPathDB" id="FungiDB:MAPG_11322"/>
<reference evidence="2" key="3">
    <citation type="submission" date="2011-03" db="EMBL/GenBank/DDBJ databases">
        <title>Annotation of Magnaporthe poae ATCC 64411.</title>
        <authorList>
            <person name="Ma L.-J."/>
            <person name="Dead R."/>
            <person name="Young S.K."/>
            <person name="Zeng Q."/>
            <person name="Gargeya S."/>
            <person name="Fitzgerald M."/>
            <person name="Haas B."/>
            <person name="Abouelleil A."/>
            <person name="Alvarado L."/>
            <person name="Arachchi H.M."/>
            <person name="Berlin A."/>
            <person name="Brown A."/>
            <person name="Chapman S.B."/>
            <person name="Chen Z."/>
            <person name="Dunbar C."/>
            <person name="Freedman E."/>
            <person name="Gearin G."/>
            <person name="Gellesch M."/>
            <person name="Goldberg J."/>
            <person name="Griggs A."/>
            <person name="Gujja S."/>
            <person name="Heiman D."/>
            <person name="Howarth C."/>
            <person name="Larson L."/>
            <person name="Lui A."/>
            <person name="MacDonald P.J.P."/>
            <person name="Mehta T."/>
            <person name="Montmayeur A."/>
            <person name="Murphy C."/>
            <person name="Neiman D."/>
            <person name="Pearson M."/>
            <person name="Priest M."/>
            <person name="Roberts A."/>
            <person name="Saif S."/>
            <person name="Shea T."/>
            <person name="Shenoy N."/>
            <person name="Sisk P."/>
            <person name="Stolte C."/>
            <person name="Sykes S."/>
            <person name="Yandava C."/>
            <person name="Wortman J."/>
            <person name="Nusbaum C."/>
            <person name="Birren B."/>
        </authorList>
    </citation>
    <scope>NUCLEOTIDE SEQUENCE</scope>
    <source>
        <strain evidence="2">ATCC 64411</strain>
    </source>
</reference>
<dbReference type="EnsemblFungi" id="MAPG_11322T0">
    <property type="protein sequence ID" value="MAPG_11322T0"/>
    <property type="gene ID" value="MAPG_11322"/>
</dbReference>
<dbReference type="OrthoDB" id="10605868at2759"/>
<sequence length="210" mass="23109">MRTWAMRNLFLWENLWGSSVTTHPAARYGLLYSAVDGGRSPDGSVVLTLSDNPNIPWECDHETYFLPSPRDVLVGVRYGQLIADGGAFAPYPKVHTRHATASELAEVNEDLVRMGQPAIRNRGSVMSRANYVTRLLPFYNIAPGRAVDPNVRLRLLQPAVPWVEVPDELLEESDSDDGAEKVVGGGSGRNLFTFVDGRLVPHQPEDGGRG</sequence>